<feature type="transmembrane region" description="Helical" evidence="6">
    <location>
        <begin position="174"/>
        <end position="196"/>
    </location>
</feature>
<keyword evidence="3 6" id="KW-0812">Transmembrane</keyword>
<dbReference type="Pfam" id="PF11700">
    <property type="entry name" value="ATG22"/>
    <property type="match status" value="2"/>
</dbReference>
<evidence type="ECO:0000256" key="1">
    <source>
        <dbReference type="ARBA" id="ARBA00004127"/>
    </source>
</evidence>
<comment type="caution">
    <text evidence="8">The sequence shown here is derived from an EMBL/GenBank/DDBJ whole genome shotgun (WGS) entry which is preliminary data.</text>
</comment>
<evidence type="ECO:0000256" key="2">
    <source>
        <dbReference type="ARBA" id="ARBA00022448"/>
    </source>
</evidence>
<dbReference type="InterPro" id="IPR020846">
    <property type="entry name" value="MFS_dom"/>
</dbReference>
<feature type="transmembrane region" description="Helical" evidence="6">
    <location>
        <begin position="359"/>
        <end position="382"/>
    </location>
</feature>
<feature type="transmembrane region" description="Helical" evidence="6">
    <location>
        <begin position="268"/>
        <end position="289"/>
    </location>
</feature>
<dbReference type="GO" id="GO:0012505">
    <property type="term" value="C:endomembrane system"/>
    <property type="evidence" value="ECO:0007669"/>
    <property type="project" value="UniProtKB-SubCell"/>
</dbReference>
<feature type="transmembrane region" description="Helical" evidence="6">
    <location>
        <begin position="7"/>
        <end position="33"/>
    </location>
</feature>
<evidence type="ECO:0000256" key="6">
    <source>
        <dbReference type="SAM" id="Phobius"/>
    </source>
</evidence>
<keyword evidence="2" id="KW-0813">Transport</keyword>
<evidence type="ECO:0000313" key="9">
    <source>
        <dbReference type="Proteomes" id="UP000076481"/>
    </source>
</evidence>
<reference evidence="8 9" key="1">
    <citation type="submission" date="2016-03" db="EMBL/GenBank/DDBJ databases">
        <title>Speciation and ecological success in dimly lit waters: horizontal gene transfer in a green sulfur bacteria bloom unveiled by metagenomic assembly.</title>
        <authorList>
            <person name="Llorens-Mares T."/>
            <person name="Liu Z."/>
            <person name="Allen L.Z."/>
            <person name="Rusch D.B."/>
            <person name="Craig M.T."/>
            <person name="Dupont C.L."/>
            <person name="Bryant D.A."/>
            <person name="Casamayor E.O."/>
        </authorList>
    </citation>
    <scope>NUCLEOTIDE SEQUENCE [LARGE SCALE GENOMIC DNA]</scope>
    <source>
        <strain evidence="8">CIII</strain>
    </source>
</reference>
<feature type="transmembrane region" description="Helical" evidence="6">
    <location>
        <begin position="388"/>
        <end position="405"/>
    </location>
</feature>
<evidence type="ECO:0000313" key="8">
    <source>
        <dbReference type="EMBL" id="KZK74311.1"/>
    </source>
</evidence>
<keyword evidence="4 6" id="KW-1133">Transmembrane helix</keyword>
<dbReference type="EMBL" id="LVWG01000029">
    <property type="protein sequence ID" value="KZK74311.1"/>
    <property type="molecule type" value="Genomic_DNA"/>
</dbReference>
<feature type="transmembrane region" description="Helical" evidence="6">
    <location>
        <begin position="298"/>
        <end position="315"/>
    </location>
</feature>
<dbReference type="PANTHER" id="PTHR23519">
    <property type="entry name" value="AUTOPHAGY-RELATED PROTEIN 22"/>
    <property type="match status" value="1"/>
</dbReference>
<evidence type="ECO:0000256" key="4">
    <source>
        <dbReference type="ARBA" id="ARBA00022989"/>
    </source>
</evidence>
<evidence type="ECO:0000256" key="3">
    <source>
        <dbReference type="ARBA" id="ARBA00022692"/>
    </source>
</evidence>
<feature type="transmembrane region" description="Helical" evidence="6">
    <location>
        <begin position="236"/>
        <end position="256"/>
    </location>
</feature>
<comment type="subcellular location">
    <subcellularLocation>
        <location evidence="1">Endomembrane system</location>
        <topology evidence="1">Multi-pass membrane protein</topology>
    </subcellularLocation>
</comment>
<dbReference type="AlphaFoldDB" id="A0A165LQR6"/>
<dbReference type="InterPro" id="IPR024671">
    <property type="entry name" value="Atg22-like"/>
</dbReference>
<gene>
    <name evidence="8" type="ORF">A3K90_06380</name>
</gene>
<name>A0A165LQR6_PELLU</name>
<dbReference type="SUPFAM" id="SSF103473">
    <property type="entry name" value="MFS general substrate transporter"/>
    <property type="match status" value="1"/>
</dbReference>
<protein>
    <submittedName>
        <fullName evidence="8">MFS transporter</fullName>
    </submittedName>
</protein>
<feature type="transmembrane region" description="Helical" evidence="6">
    <location>
        <begin position="102"/>
        <end position="127"/>
    </location>
</feature>
<evidence type="ECO:0000256" key="5">
    <source>
        <dbReference type="ARBA" id="ARBA00023136"/>
    </source>
</evidence>
<sequence length="425" mass="45405">MTQRRKVFAWLLFDYANTSFSVMMVTFVFPLYFKNVICGGDPSGDALWGAGVSISMLLVAVVSPVLGAASDLSGRRKRFLFSFTLLSVLATALLSFSGPGMAALALVLFVLANMGFEGGLVFYDAYLKEITSEKSIGRLSGYGFAMGYLGALSILLLVRPLLEGGVTVSNIGNLQLSFLIAAAFFALFASPLFIVLRDSGRKEGPMLSFEGIVQSIKEVRHTVTHIRSFPDLSRFLLAYFFYNDAILTVIAFASIYAQNTLHFTTGELIVFFMTVQTTAIAGSVAFGFVTDRIGPKRTIVITLIIWFLVILAAILSDSKEMFFATGMLAGMSMGSSQAASRSMMARLTPRAHLAEFFGFYDGTFGKASAIAGPLVFGLVSAGAGSQKVALGSLLLFFMAGLLLMTRVRSESSLAGASGAGVSDSG</sequence>
<keyword evidence="5 6" id="KW-0472">Membrane</keyword>
<dbReference type="InterPro" id="IPR036259">
    <property type="entry name" value="MFS_trans_sf"/>
</dbReference>
<dbReference type="GO" id="GO:0022857">
    <property type="term" value="F:transmembrane transporter activity"/>
    <property type="evidence" value="ECO:0007669"/>
    <property type="project" value="InterPro"/>
</dbReference>
<evidence type="ECO:0000259" key="7">
    <source>
        <dbReference type="PROSITE" id="PS50850"/>
    </source>
</evidence>
<proteinExistence type="predicted"/>
<dbReference type="RefSeq" id="WP_303681534.1">
    <property type="nucleotide sequence ID" value="NZ_LVWG01000029.1"/>
</dbReference>
<dbReference type="InterPro" id="IPR050495">
    <property type="entry name" value="ATG22/LtaA_families"/>
</dbReference>
<feature type="domain" description="Major facilitator superfamily (MFS) profile" evidence="7">
    <location>
        <begin position="7"/>
        <end position="412"/>
    </location>
</feature>
<dbReference type="Gene3D" id="1.20.1250.20">
    <property type="entry name" value="MFS general substrate transporter like domains"/>
    <property type="match status" value="1"/>
</dbReference>
<organism evidence="8 9">
    <name type="scientific">Pelodictyon luteolum</name>
    <dbReference type="NCBI Taxonomy" id="1100"/>
    <lineage>
        <taxon>Bacteria</taxon>
        <taxon>Pseudomonadati</taxon>
        <taxon>Chlorobiota</taxon>
        <taxon>Chlorobiia</taxon>
        <taxon>Chlorobiales</taxon>
        <taxon>Chlorobiaceae</taxon>
        <taxon>Chlorobium/Pelodictyon group</taxon>
        <taxon>Pelodictyon</taxon>
    </lineage>
</organism>
<accession>A0A165LQR6</accession>
<feature type="transmembrane region" description="Helical" evidence="6">
    <location>
        <begin position="45"/>
        <end position="67"/>
    </location>
</feature>
<feature type="transmembrane region" description="Helical" evidence="6">
    <location>
        <begin position="321"/>
        <end position="339"/>
    </location>
</feature>
<feature type="transmembrane region" description="Helical" evidence="6">
    <location>
        <begin position="139"/>
        <end position="162"/>
    </location>
</feature>
<dbReference type="PROSITE" id="PS50850">
    <property type="entry name" value="MFS"/>
    <property type="match status" value="1"/>
</dbReference>
<feature type="transmembrane region" description="Helical" evidence="6">
    <location>
        <begin position="79"/>
        <end position="96"/>
    </location>
</feature>
<dbReference type="PANTHER" id="PTHR23519:SF1">
    <property type="entry name" value="AUTOPHAGY-RELATED PROTEIN 22"/>
    <property type="match status" value="1"/>
</dbReference>
<dbReference type="Proteomes" id="UP000076481">
    <property type="component" value="Unassembled WGS sequence"/>
</dbReference>